<evidence type="ECO:0000313" key="2">
    <source>
        <dbReference type="EMBL" id="KAH9418062.1"/>
    </source>
</evidence>
<gene>
    <name evidence="2" type="ORF">DERP_008319</name>
</gene>
<proteinExistence type="predicted"/>
<comment type="caution">
    <text evidence="2">The sequence shown here is derived from an EMBL/GenBank/DDBJ whole genome shotgun (WGS) entry which is preliminary data.</text>
</comment>
<feature type="region of interest" description="Disordered" evidence="1">
    <location>
        <begin position="54"/>
        <end position="78"/>
    </location>
</feature>
<evidence type="ECO:0000313" key="3">
    <source>
        <dbReference type="Proteomes" id="UP000887458"/>
    </source>
</evidence>
<keyword evidence="3" id="KW-1185">Reference proteome</keyword>
<sequence length="171" mass="19232">MLSKSLSDLILISNLLTKNNNNDNSCSSSSSTSSSDCLGTLKFDSNDNQSINLSDYSSSSISSTSTTESKLKPKSTTTLQRPITMITFPKPRENLSSITNYQSTMDSIDNQSNCSELTISSTIQHFGQYISTDNNNNNMKNEPIQNQPSIMMMIIYRYQNRLIKIIQYYHH</sequence>
<reference evidence="2 3" key="2">
    <citation type="journal article" date="2022" name="Mol. Biol. Evol.">
        <title>Comparative Genomics Reveals Insights into the Divergent Evolution of Astigmatic Mites and Household Pest Adaptations.</title>
        <authorList>
            <person name="Xiong Q."/>
            <person name="Wan A.T."/>
            <person name="Liu X."/>
            <person name="Fung C.S."/>
            <person name="Xiao X."/>
            <person name="Malainual N."/>
            <person name="Hou J."/>
            <person name="Wang L."/>
            <person name="Wang M."/>
            <person name="Yang K.Y."/>
            <person name="Cui Y."/>
            <person name="Leung E.L."/>
            <person name="Nong W."/>
            <person name="Shin S.K."/>
            <person name="Au S.W."/>
            <person name="Jeong K.Y."/>
            <person name="Chew F.T."/>
            <person name="Hui J.H."/>
            <person name="Leung T.F."/>
            <person name="Tungtrongchitr A."/>
            <person name="Zhong N."/>
            <person name="Liu Z."/>
            <person name="Tsui S.K."/>
        </authorList>
    </citation>
    <scope>NUCLEOTIDE SEQUENCE [LARGE SCALE GENOMIC DNA]</scope>
    <source>
        <strain evidence="2">Derp</strain>
    </source>
</reference>
<dbReference type="EMBL" id="NJHN03000067">
    <property type="protein sequence ID" value="KAH9418062.1"/>
    <property type="molecule type" value="Genomic_DNA"/>
</dbReference>
<protein>
    <submittedName>
        <fullName evidence="2">Uncharacterized protein</fullName>
    </submittedName>
</protein>
<dbReference type="Proteomes" id="UP000887458">
    <property type="component" value="Unassembled WGS sequence"/>
</dbReference>
<name>A0ABQ8J6A1_DERPT</name>
<reference evidence="2 3" key="1">
    <citation type="journal article" date="2018" name="J. Allergy Clin. Immunol.">
        <title>High-quality assembly of Dermatophagoides pteronyssinus genome and transcriptome reveals a wide range of novel allergens.</title>
        <authorList>
            <person name="Liu X.Y."/>
            <person name="Yang K.Y."/>
            <person name="Wang M.Q."/>
            <person name="Kwok J.S."/>
            <person name="Zeng X."/>
            <person name="Yang Z."/>
            <person name="Xiao X.J."/>
            <person name="Lau C.P."/>
            <person name="Li Y."/>
            <person name="Huang Z.M."/>
            <person name="Ba J.G."/>
            <person name="Yim A.K."/>
            <person name="Ouyang C.Y."/>
            <person name="Ngai S.M."/>
            <person name="Chan T.F."/>
            <person name="Leung E.L."/>
            <person name="Liu L."/>
            <person name="Liu Z.G."/>
            <person name="Tsui S.K."/>
        </authorList>
    </citation>
    <scope>NUCLEOTIDE SEQUENCE [LARGE SCALE GENOMIC DNA]</scope>
    <source>
        <strain evidence="2">Derp</strain>
    </source>
</reference>
<organism evidence="2 3">
    <name type="scientific">Dermatophagoides pteronyssinus</name>
    <name type="common">European house dust mite</name>
    <dbReference type="NCBI Taxonomy" id="6956"/>
    <lineage>
        <taxon>Eukaryota</taxon>
        <taxon>Metazoa</taxon>
        <taxon>Ecdysozoa</taxon>
        <taxon>Arthropoda</taxon>
        <taxon>Chelicerata</taxon>
        <taxon>Arachnida</taxon>
        <taxon>Acari</taxon>
        <taxon>Acariformes</taxon>
        <taxon>Sarcoptiformes</taxon>
        <taxon>Astigmata</taxon>
        <taxon>Psoroptidia</taxon>
        <taxon>Analgoidea</taxon>
        <taxon>Pyroglyphidae</taxon>
        <taxon>Dermatophagoidinae</taxon>
        <taxon>Dermatophagoides</taxon>
    </lineage>
</organism>
<evidence type="ECO:0000256" key="1">
    <source>
        <dbReference type="SAM" id="MobiDB-lite"/>
    </source>
</evidence>
<accession>A0ABQ8J6A1</accession>